<dbReference type="GO" id="GO:0003690">
    <property type="term" value="F:double-stranded DNA binding"/>
    <property type="evidence" value="ECO:0007669"/>
    <property type="project" value="TreeGrafter"/>
</dbReference>
<evidence type="ECO:0000256" key="5">
    <source>
        <dbReference type="ARBA" id="ARBA00023254"/>
    </source>
</evidence>
<keyword evidence="4" id="KW-0539">Nucleus</keyword>
<comment type="subcellular location">
    <subcellularLocation>
        <location evidence="1">Nucleus</location>
    </subcellularLocation>
</comment>
<keyword evidence="5" id="KW-0469">Meiosis</keyword>
<gene>
    <name evidence="8" type="ORF">ACHE_70536S</name>
</gene>
<sequence>MDMHRLTWIQPGLVGKQNRPYSAIDISSNLHNKVTKAYAAKALRELHQNKEIEGRVAGKQTVYHALQDSSDEDTSEVIANLDEKIKQLEEKLTTLKTDEKNLRAELATLRSKPLLSELRQDIGRLEKEKESILARLDEFHGHDSSAQVSPEKRAEVEREWKRWQRQVNMRRRICRDMWMKCSEVVPEGMTREELWESLGLEGDCKW</sequence>
<dbReference type="GO" id="GO:0120231">
    <property type="term" value="C:DNA recombinase auxiliary factor complex"/>
    <property type="evidence" value="ECO:0007669"/>
    <property type="project" value="TreeGrafter"/>
</dbReference>
<dbReference type="GO" id="GO:0000794">
    <property type="term" value="C:condensed nuclear chromosome"/>
    <property type="evidence" value="ECO:0007669"/>
    <property type="project" value="TreeGrafter"/>
</dbReference>
<protein>
    <recommendedName>
        <fullName evidence="7">Homologous-pairing protein 2 winged helix domain-containing protein</fullName>
    </recommendedName>
</protein>
<dbReference type="Gene3D" id="1.10.10.10">
    <property type="entry name" value="Winged helix-like DNA-binding domain superfamily/Winged helix DNA-binding domain"/>
    <property type="match status" value="1"/>
</dbReference>
<feature type="domain" description="Homologous-pairing protein 2 winged helix" evidence="7">
    <location>
        <begin position="14"/>
        <end position="64"/>
    </location>
</feature>
<proteinExistence type="inferred from homology"/>
<evidence type="ECO:0000256" key="2">
    <source>
        <dbReference type="ARBA" id="ARBA00007922"/>
    </source>
</evidence>
<dbReference type="GO" id="GO:0000709">
    <property type="term" value="P:meiotic joint molecule formation"/>
    <property type="evidence" value="ECO:0007669"/>
    <property type="project" value="TreeGrafter"/>
</dbReference>
<dbReference type="GO" id="GO:0007129">
    <property type="term" value="P:homologous chromosome pairing at meiosis"/>
    <property type="evidence" value="ECO:0007669"/>
    <property type="project" value="TreeGrafter"/>
</dbReference>
<dbReference type="KEGG" id="ache:ACHE_70536S"/>
<dbReference type="Proteomes" id="UP000637239">
    <property type="component" value="Chromosome 7"/>
</dbReference>
<evidence type="ECO:0000256" key="6">
    <source>
        <dbReference type="SAM" id="Coils"/>
    </source>
</evidence>
<dbReference type="AlphaFoldDB" id="A0A7R7VVT0"/>
<dbReference type="GeneID" id="66986051"/>
<evidence type="ECO:0000313" key="8">
    <source>
        <dbReference type="EMBL" id="BCR91693.1"/>
    </source>
</evidence>
<dbReference type="InterPro" id="IPR010776">
    <property type="entry name" value="Hop2_WH_dom"/>
</dbReference>
<accession>A0A7R7VVT0</accession>
<comment type="similarity">
    <text evidence="2">Belongs to the HOP2 family.</text>
</comment>
<evidence type="ECO:0000256" key="4">
    <source>
        <dbReference type="ARBA" id="ARBA00023242"/>
    </source>
</evidence>
<name>A0A7R7VVT0_ASPCH</name>
<feature type="coiled-coil region" evidence="6">
    <location>
        <begin position="71"/>
        <end position="135"/>
    </location>
</feature>
<reference evidence="8" key="1">
    <citation type="submission" date="2021-01" db="EMBL/GenBank/DDBJ databases">
        <authorList>
            <consortium name="Aspergillus chevalieri M1 genome sequencing consortium"/>
            <person name="Kazuki M."/>
            <person name="Futagami T."/>
        </authorList>
    </citation>
    <scope>NUCLEOTIDE SEQUENCE</scope>
    <source>
        <strain evidence="8">M1</strain>
    </source>
</reference>
<dbReference type="GO" id="GO:0010774">
    <property type="term" value="P:meiotic strand invasion involved in reciprocal meiotic recombination"/>
    <property type="evidence" value="ECO:0007669"/>
    <property type="project" value="TreeGrafter"/>
</dbReference>
<dbReference type="GO" id="GO:0120230">
    <property type="term" value="F:recombinase activator activity"/>
    <property type="evidence" value="ECO:0007669"/>
    <property type="project" value="TreeGrafter"/>
</dbReference>
<dbReference type="InterPro" id="IPR036388">
    <property type="entry name" value="WH-like_DNA-bd_sf"/>
</dbReference>
<keyword evidence="6" id="KW-0175">Coiled coil</keyword>
<organism evidence="8 9">
    <name type="scientific">Aspergillus chevalieri</name>
    <name type="common">Eurotium chevalieri</name>
    <dbReference type="NCBI Taxonomy" id="182096"/>
    <lineage>
        <taxon>Eukaryota</taxon>
        <taxon>Fungi</taxon>
        <taxon>Dikarya</taxon>
        <taxon>Ascomycota</taxon>
        <taxon>Pezizomycotina</taxon>
        <taxon>Eurotiomycetes</taxon>
        <taxon>Eurotiomycetidae</taxon>
        <taxon>Eurotiales</taxon>
        <taxon>Aspergillaceae</taxon>
        <taxon>Aspergillus</taxon>
        <taxon>Aspergillus subgen. Aspergillus</taxon>
    </lineage>
</organism>
<evidence type="ECO:0000256" key="3">
    <source>
        <dbReference type="ARBA" id="ARBA00023172"/>
    </source>
</evidence>
<keyword evidence="9" id="KW-1185">Reference proteome</keyword>
<keyword evidence="3" id="KW-0233">DNA recombination</keyword>
<evidence type="ECO:0000256" key="1">
    <source>
        <dbReference type="ARBA" id="ARBA00004123"/>
    </source>
</evidence>
<reference evidence="8" key="2">
    <citation type="submission" date="2021-02" db="EMBL/GenBank/DDBJ databases">
        <title>Aspergillus chevalieri M1 genome sequence.</title>
        <authorList>
            <person name="Kadooka C."/>
            <person name="Mori K."/>
            <person name="Futagami T."/>
        </authorList>
    </citation>
    <scope>NUCLEOTIDE SEQUENCE</scope>
    <source>
        <strain evidence="8">M1</strain>
    </source>
</reference>
<dbReference type="PANTHER" id="PTHR15938:SF0">
    <property type="entry name" value="HOMOLOGOUS-PAIRING PROTEIN 2 HOMOLOG"/>
    <property type="match status" value="1"/>
</dbReference>
<dbReference type="EMBL" id="AP024422">
    <property type="protein sequence ID" value="BCR91693.1"/>
    <property type="molecule type" value="Genomic_DNA"/>
</dbReference>
<evidence type="ECO:0000259" key="7">
    <source>
        <dbReference type="Pfam" id="PF07106"/>
    </source>
</evidence>
<dbReference type="PANTHER" id="PTHR15938">
    <property type="entry name" value="TBP-1 INTERACTING PROTEIN"/>
    <property type="match status" value="1"/>
</dbReference>
<evidence type="ECO:0000313" key="9">
    <source>
        <dbReference type="Proteomes" id="UP000637239"/>
    </source>
</evidence>
<dbReference type="Pfam" id="PF07106">
    <property type="entry name" value="WHD_TBPIP"/>
    <property type="match status" value="1"/>
</dbReference>
<dbReference type="RefSeq" id="XP_043140215.1">
    <property type="nucleotide sequence ID" value="XM_043282880.1"/>
</dbReference>